<feature type="transmembrane region" description="Helical" evidence="1">
    <location>
        <begin position="110"/>
        <end position="133"/>
    </location>
</feature>
<organism evidence="2 3">
    <name type="scientific">Methylorubrum aminovorans</name>
    <dbReference type="NCBI Taxonomy" id="269069"/>
    <lineage>
        <taxon>Bacteria</taxon>
        <taxon>Pseudomonadati</taxon>
        <taxon>Pseudomonadota</taxon>
        <taxon>Alphaproteobacteria</taxon>
        <taxon>Hyphomicrobiales</taxon>
        <taxon>Methylobacteriaceae</taxon>
        <taxon>Methylorubrum</taxon>
    </lineage>
</organism>
<gene>
    <name evidence="2" type="ORF">LNAOJCKE_4915</name>
</gene>
<evidence type="ECO:0008006" key="4">
    <source>
        <dbReference type="Google" id="ProtNLM"/>
    </source>
</evidence>
<protein>
    <recommendedName>
        <fullName evidence="4">DUF4190 domain-containing protein</fullName>
    </recommendedName>
</protein>
<keyword evidence="1" id="KW-1133">Transmembrane helix</keyword>
<keyword evidence="1" id="KW-0472">Membrane</keyword>
<proteinExistence type="predicted"/>
<feature type="transmembrane region" description="Helical" evidence="1">
    <location>
        <begin position="12"/>
        <end position="32"/>
    </location>
</feature>
<keyword evidence="1" id="KW-0812">Transmembrane</keyword>
<reference evidence="2" key="1">
    <citation type="journal article" date="2021" name="Front. Microbiol.">
        <title>Comprehensive Comparative Genomics and Phenotyping of Methylobacterium Species.</title>
        <authorList>
            <person name="Alessa O."/>
            <person name="Ogura Y."/>
            <person name="Fujitani Y."/>
            <person name="Takami H."/>
            <person name="Hayashi T."/>
            <person name="Sahin N."/>
            <person name="Tani A."/>
        </authorList>
    </citation>
    <scope>NUCLEOTIDE SEQUENCE</scope>
    <source>
        <strain evidence="2">NBRC 15686</strain>
    </source>
</reference>
<feature type="transmembrane region" description="Helical" evidence="1">
    <location>
        <begin position="70"/>
        <end position="89"/>
    </location>
</feature>
<evidence type="ECO:0000256" key="1">
    <source>
        <dbReference type="SAM" id="Phobius"/>
    </source>
</evidence>
<name>A0ABQ4UKX8_9HYPH</name>
<reference evidence="2" key="2">
    <citation type="submission" date="2021-08" db="EMBL/GenBank/DDBJ databases">
        <authorList>
            <person name="Tani A."/>
            <person name="Ola A."/>
            <person name="Ogura Y."/>
            <person name="Katsura K."/>
            <person name="Hayashi T."/>
        </authorList>
    </citation>
    <scope>NUCLEOTIDE SEQUENCE</scope>
    <source>
        <strain evidence="2">NBRC 15686</strain>
    </source>
</reference>
<accession>A0ABQ4UKX8</accession>
<sequence length="138" mass="14092">MTMEAPVKVKDIQYRALASATMIGMSILPAWAQSTTGDPSAPLEILKTARQKAASSSLNASSIAQGGNNLGIVFTILFGVVGIALAGISGVKLYKSSQDDNAREDAGRSLIGFIVGSGITILAVLIGVVTSYMTGSGT</sequence>
<dbReference type="EMBL" id="BPRC01000031">
    <property type="protein sequence ID" value="GJE67683.1"/>
    <property type="molecule type" value="Genomic_DNA"/>
</dbReference>
<dbReference type="Proteomes" id="UP001055039">
    <property type="component" value="Unassembled WGS sequence"/>
</dbReference>
<evidence type="ECO:0000313" key="3">
    <source>
        <dbReference type="Proteomes" id="UP001055039"/>
    </source>
</evidence>
<keyword evidence="3" id="KW-1185">Reference proteome</keyword>
<evidence type="ECO:0000313" key="2">
    <source>
        <dbReference type="EMBL" id="GJE67683.1"/>
    </source>
</evidence>
<comment type="caution">
    <text evidence="2">The sequence shown here is derived from an EMBL/GenBank/DDBJ whole genome shotgun (WGS) entry which is preliminary data.</text>
</comment>